<feature type="site" description="Cleavage; by autolysis" evidence="12">
    <location>
        <begin position="146"/>
        <end position="147"/>
    </location>
</feature>
<dbReference type="InterPro" id="IPR036390">
    <property type="entry name" value="WH_DNA-bd_sf"/>
</dbReference>
<keyword evidence="3 12" id="KW-0235">DNA replication</keyword>
<evidence type="ECO:0000256" key="7">
    <source>
        <dbReference type="ARBA" id="ARBA00023015"/>
    </source>
</evidence>
<dbReference type="Pfam" id="PF00717">
    <property type="entry name" value="Peptidase_S24"/>
    <property type="match status" value="1"/>
</dbReference>
<keyword evidence="8 12" id="KW-0238">DNA-binding</keyword>
<evidence type="ECO:0000313" key="18">
    <source>
        <dbReference type="Proteomes" id="UP000317982"/>
    </source>
</evidence>
<accession>A0A545AV22</accession>
<dbReference type="OrthoDB" id="9802364at2"/>
<evidence type="ECO:0000256" key="14">
    <source>
        <dbReference type="SAM" id="MobiDB-lite"/>
    </source>
</evidence>
<keyword evidence="6 12" id="KW-0068">Autocatalytic cleavage</keyword>
<comment type="subunit">
    <text evidence="12">Homodimer.</text>
</comment>
<comment type="caution">
    <text evidence="17">The sequence shown here is derived from an EMBL/GenBank/DDBJ whole genome shotgun (WGS) entry which is preliminary data.</text>
</comment>
<dbReference type="GO" id="GO:0003677">
    <property type="term" value="F:DNA binding"/>
    <property type="evidence" value="ECO:0007669"/>
    <property type="project" value="UniProtKB-UniRule"/>
</dbReference>
<evidence type="ECO:0000256" key="4">
    <source>
        <dbReference type="ARBA" id="ARBA00022763"/>
    </source>
</evidence>
<keyword evidence="5 12" id="KW-0378">Hydrolase</keyword>
<feature type="region of interest" description="Disordered" evidence="14">
    <location>
        <begin position="69"/>
        <end position="135"/>
    </location>
</feature>
<dbReference type="PRINTS" id="PR00726">
    <property type="entry name" value="LEXASERPTASE"/>
</dbReference>
<dbReference type="SUPFAM" id="SSF46785">
    <property type="entry name" value="Winged helix' DNA-binding domain"/>
    <property type="match status" value="1"/>
</dbReference>
<dbReference type="Proteomes" id="UP000317982">
    <property type="component" value="Unassembled WGS sequence"/>
</dbReference>
<dbReference type="FunFam" id="2.10.109.10:FF:000001">
    <property type="entry name" value="LexA repressor"/>
    <property type="match status" value="1"/>
</dbReference>
<evidence type="ECO:0000256" key="12">
    <source>
        <dbReference type="HAMAP-Rule" id="MF_00015"/>
    </source>
</evidence>
<evidence type="ECO:0000256" key="13">
    <source>
        <dbReference type="RuleBase" id="RU003991"/>
    </source>
</evidence>
<organism evidence="17 18">
    <name type="scientific">Cryptosporangium phraense</name>
    <dbReference type="NCBI Taxonomy" id="2593070"/>
    <lineage>
        <taxon>Bacteria</taxon>
        <taxon>Bacillati</taxon>
        <taxon>Actinomycetota</taxon>
        <taxon>Actinomycetes</taxon>
        <taxon>Cryptosporangiales</taxon>
        <taxon>Cryptosporangiaceae</taxon>
        <taxon>Cryptosporangium</taxon>
    </lineage>
</organism>
<dbReference type="PANTHER" id="PTHR33516:SF2">
    <property type="entry name" value="LEXA REPRESSOR-RELATED"/>
    <property type="match status" value="1"/>
</dbReference>
<dbReference type="GO" id="GO:0006508">
    <property type="term" value="P:proteolysis"/>
    <property type="evidence" value="ECO:0007669"/>
    <property type="project" value="InterPro"/>
</dbReference>
<feature type="compositionally biased region" description="Basic and acidic residues" evidence="14">
    <location>
        <begin position="71"/>
        <end position="107"/>
    </location>
</feature>
<evidence type="ECO:0000313" key="17">
    <source>
        <dbReference type="EMBL" id="TQS45182.1"/>
    </source>
</evidence>
<dbReference type="InParanoid" id="A0A545AV22"/>
<proteinExistence type="inferred from homology"/>
<dbReference type="GO" id="GO:0045892">
    <property type="term" value="P:negative regulation of DNA-templated transcription"/>
    <property type="evidence" value="ECO:0007669"/>
    <property type="project" value="UniProtKB-UniRule"/>
</dbReference>
<keyword evidence="11 12" id="KW-0742">SOS response</keyword>
<evidence type="ECO:0000256" key="2">
    <source>
        <dbReference type="ARBA" id="ARBA00022491"/>
    </source>
</evidence>
<dbReference type="InterPro" id="IPR039418">
    <property type="entry name" value="LexA-like"/>
</dbReference>
<dbReference type="Gene3D" id="2.10.109.10">
    <property type="entry name" value="Umud Fragment, subunit A"/>
    <property type="match status" value="1"/>
</dbReference>
<dbReference type="GO" id="GO:0006260">
    <property type="term" value="P:DNA replication"/>
    <property type="evidence" value="ECO:0007669"/>
    <property type="project" value="UniProtKB-UniRule"/>
</dbReference>
<evidence type="ECO:0000256" key="10">
    <source>
        <dbReference type="ARBA" id="ARBA00023204"/>
    </source>
</evidence>
<sequence>MSYSRGMATELSPRQRQILTVVRRSTRQRGYPPSIREICAEVGLTSTSSVARQLAILEDRGLLSRGNRAARALDARQPNDRHDARPTDRHEDRPTDRSAHRSTDRPAGRPAQHPTSSAHAGPDNETARDTGNDASTTVPLLGAIAAGAPIPASEDFEENFTLPTSLVGHGELFALRIRGDSMIDAAICDGDIVVVRRQATAESGEIVAAMLDGEATVKVLDLTPEHVRLLPRNEHYEPIPADDAEILGRVVSVLRRLS</sequence>
<protein>
    <recommendedName>
        <fullName evidence="12">LexA repressor</fullName>
        <ecNumber evidence="12">3.4.21.88</ecNumber>
    </recommendedName>
</protein>
<gene>
    <name evidence="12 17" type="primary">lexA</name>
    <name evidence="17" type="ORF">FL583_08735</name>
</gene>
<evidence type="ECO:0000256" key="1">
    <source>
        <dbReference type="ARBA" id="ARBA00007484"/>
    </source>
</evidence>
<comment type="function">
    <text evidence="12">Represses a number of genes involved in the response to DNA damage (SOS response), including recA and lexA. In the presence of single-stranded DNA, RecA interacts with LexA causing an autocatalytic cleavage which disrupts the DNA-binding part of LexA, leading to derepression of the SOS regulon and eventually DNA repair.</text>
</comment>
<dbReference type="Gene3D" id="1.10.10.10">
    <property type="entry name" value="Winged helix-like DNA-binding domain superfamily/Winged helix DNA-binding domain"/>
    <property type="match status" value="1"/>
</dbReference>
<keyword evidence="18" id="KW-1185">Reference proteome</keyword>
<dbReference type="GO" id="GO:0004252">
    <property type="term" value="F:serine-type endopeptidase activity"/>
    <property type="evidence" value="ECO:0007669"/>
    <property type="project" value="UniProtKB-UniRule"/>
</dbReference>
<evidence type="ECO:0000259" key="15">
    <source>
        <dbReference type="Pfam" id="PF00717"/>
    </source>
</evidence>
<dbReference type="NCBIfam" id="TIGR00498">
    <property type="entry name" value="lexA"/>
    <property type="match status" value="1"/>
</dbReference>
<evidence type="ECO:0000256" key="3">
    <source>
        <dbReference type="ARBA" id="ARBA00022705"/>
    </source>
</evidence>
<evidence type="ECO:0000256" key="6">
    <source>
        <dbReference type="ARBA" id="ARBA00022813"/>
    </source>
</evidence>
<evidence type="ECO:0000256" key="11">
    <source>
        <dbReference type="ARBA" id="ARBA00023236"/>
    </source>
</evidence>
<dbReference type="HAMAP" id="MF_00015">
    <property type="entry name" value="LexA"/>
    <property type="match status" value="1"/>
</dbReference>
<evidence type="ECO:0000259" key="16">
    <source>
        <dbReference type="Pfam" id="PF01726"/>
    </source>
</evidence>
<dbReference type="GO" id="GO:0006281">
    <property type="term" value="P:DNA repair"/>
    <property type="evidence" value="ECO:0007669"/>
    <property type="project" value="UniProtKB-UniRule"/>
</dbReference>
<evidence type="ECO:0000256" key="8">
    <source>
        <dbReference type="ARBA" id="ARBA00023125"/>
    </source>
</evidence>
<dbReference type="SUPFAM" id="SSF51306">
    <property type="entry name" value="LexA/Signal peptidase"/>
    <property type="match status" value="1"/>
</dbReference>
<evidence type="ECO:0000256" key="5">
    <source>
        <dbReference type="ARBA" id="ARBA00022801"/>
    </source>
</evidence>
<dbReference type="Pfam" id="PF01726">
    <property type="entry name" value="LexA_DNA_bind"/>
    <property type="match status" value="1"/>
</dbReference>
<dbReference type="InterPro" id="IPR006200">
    <property type="entry name" value="LexA"/>
</dbReference>
<feature type="active site" description="For autocatalytic cleavage activity" evidence="12">
    <location>
        <position position="181"/>
    </location>
</feature>
<evidence type="ECO:0000256" key="9">
    <source>
        <dbReference type="ARBA" id="ARBA00023163"/>
    </source>
</evidence>
<dbReference type="CDD" id="cd06529">
    <property type="entry name" value="S24_LexA-like"/>
    <property type="match status" value="1"/>
</dbReference>
<keyword evidence="7 12" id="KW-0805">Transcription regulation</keyword>
<comment type="similarity">
    <text evidence="1 12 13">Belongs to the peptidase S24 family.</text>
</comment>
<feature type="DNA-binding region" description="H-T-H motif" evidence="12">
    <location>
        <begin position="35"/>
        <end position="55"/>
    </location>
</feature>
<feature type="active site" description="For autocatalytic cleavage activity" evidence="12">
    <location>
        <position position="218"/>
    </location>
</feature>
<name>A0A545AV22_9ACTN</name>
<dbReference type="InterPro" id="IPR036388">
    <property type="entry name" value="WH-like_DNA-bd_sf"/>
</dbReference>
<keyword evidence="10 12" id="KW-0234">DNA repair</keyword>
<dbReference type="PANTHER" id="PTHR33516">
    <property type="entry name" value="LEXA REPRESSOR"/>
    <property type="match status" value="1"/>
</dbReference>
<dbReference type="InterPro" id="IPR036286">
    <property type="entry name" value="LexA/Signal_pep-like_sf"/>
</dbReference>
<dbReference type="InterPro" id="IPR006197">
    <property type="entry name" value="Peptidase_S24_LexA"/>
</dbReference>
<dbReference type="InterPro" id="IPR015927">
    <property type="entry name" value="Peptidase_S24_S26A/B/C"/>
</dbReference>
<feature type="domain" description="Peptidase S24/S26A/S26B/S26C" evidence="15">
    <location>
        <begin position="139"/>
        <end position="251"/>
    </location>
</feature>
<dbReference type="GO" id="GO:0009432">
    <property type="term" value="P:SOS response"/>
    <property type="evidence" value="ECO:0007669"/>
    <property type="project" value="UniProtKB-UniRule"/>
</dbReference>
<keyword evidence="4 12" id="KW-0227">DNA damage</keyword>
<keyword evidence="2 12" id="KW-0678">Repressor</keyword>
<comment type="catalytic activity">
    <reaction evidence="12">
        <text>Hydrolysis of Ala-|-Gly bond in repressor LexA.</text>
        <dbReference type="EC" id="3.4.21.88"/>
    </reaction>
</comment>
<keyword evidence="9 12" id="KW-0804">Transcription</keyword>
<reference evidence="17 18" key="1">
    <citation type="submission" date="2019-07" db="EMBL/GenBank/DDBJ databases">
        <title>Cryptosporangium phraense sp. nov., isolated from plant litter.</title>
        <authorList>
            <person name="Suriyachadkun C."/>
        </authorList>
    </citation>
    <scope>NUCLEOTIDE SEQUENCE [LARGE SCALE GENOMIC DNA]</scope>
    <source>
        <strain evidence="17 18">A-T 5661</strain>
    </source>
</reference>
<dbReference type="AlphaFoldDB" id="A0A545AV22"/>
<dbReference type="InterPro" id="IPR006199">
    <property type="entry name" value="LexA_DNA-bd_dom"/>
</dbReference>
<feature type="domain" description="LexA repressor DNA-binding" evidence="16">
    <location>
        <begin position="9"/>
        <end position="72"/>
    </location>
</feature>
<dbReference type="EC" id="3.4.21.88" evidence="12"/>
<dbReference type="InterPro" id="IPR050077">
    <property type="entry name" value="LexA_repressor"/>
</dbReference>
<dbReference type="EMBL" id="VIRS01000005">
    <property type="protein sequence ID" value="TQS45182.1"/>
    <property type="molecule type" value="Genomic_DNA"/>
</dbReference>